<evidence type="ECO:0000256" key="1">
    <source>
        <dbReference type="SAM" id="MobiDB-lite"/>
    </source>
</evidence>
<dbReference type="RefSeq" id="WP_346187610.1">
    <property type="nucleotide sequence ID" value="NZ_BAABRL010000002.1"/>
</dbReference>
<comment type="caution">
    <text evidence="2">The sequence shown here is derived from an EMBL/GenBank/DDBJ whole genome shotgun (WGS) entry which is preliminary data.</text>
</comment>
<proteinExistence type="predicted"/>
<protein>
    <submittedName>
        <fullName evidence="2">Uncharacterized protein</fullName>
    </submittedName>
</protein>
<reference evidence="2 3" key="1">
    <citation type="submission" date="2024-02" db="EMBL/GenBank/DDBJ databases">
        <title>Rubritalea halochordaticola NBRC 107102.</title>
        <authorList>
            <person name="Ichikawa N."/>
            <person name="Katano-Makiyama Y."/>
            <person name="Hidaka K."/>
        </authorList>
    </citation>
    <scope>NUCLEOTIDE SEQUENCE [LARGE SCALE GENOMIC DNA]</scope>
    <source>
        <strain evidence="2 3">NBRC 107102</strain>
    </source>
</reference>
<dbReference type="EMBL" id="BAABRL010000002">
    <property type="protein sequence ID" value="GAA5494699.1"/>
    <property type="molecule type" value="Genomic_DNA"/>
</dbReference>
<sequence>MKTLATLTAIPILLGTTLAEVHDRIGSSGGPKHIHIETYDSSSNVVRKEVFVFKAHVISIEVIPEYNDPAKNKEEGGQYFVKINISRIHPQTQNSGTIGGASSASYFIPHKSKAAAMAAARKLVSEVTNAEQGSAHQSTTRPESISK</sequence>
<feature type="region of interest" description="Disordered" evidence="1">
    <location>
        <begin position="127"/>
        <end position="147"/>
    </location>
</feature>
<name>A0ABP9UW56_9BACT</name>
<dbReference type="Proteomes" id="UP001424741">
    <property type="component" value="Unassembled WGS sequence"/>
</dbReference>
<keyword evidence="3" id="KW-1185">Reference proteome</keyword>
<organism evidence="2 3">
    <name type="scientific">Rubritalea halochordaticola</name>
    <dbReference type="NCBI Taxonomy" id="714537"/>
    <lineage>
        <taxon>Bacteria</taxon>
        <taxon>Pseudomonadati</taxon>
        <taxon>Verrucomicrobiota</taxon>
        <taxon>Verrucomicrobiia</taxon>
        <taxon>Verrucomicrobiales</taxon>
        <taxon>Rubritaleaceae</taxon>
        <taxon>Rubritalea</taxon>
    </lineage>
</organism>
<evidence type="ECO:0000313" key="3">
    <source>
        <dbReference type="Proteomes" id="UP001424741"/>
    </source>
</evidence>
<gene>
    <name evidence="2" type="ORF">Rhal01_00863</name>
</gene>
<evidence type="ECO:0000313" key="2">
    <source>
        <dbReference type="EMBL" id="GAA5494699.1"/>
    </source>
</evidence>
<accession>A0ABP9UW56</accession>